<evidence type="ECO:0000256" key="6">
    <source>
        <dbReference type="ARBA" id="ARBA00022605"/>
    </source>
</evidence>
<evidence type="ECO:0000313" key="14">
    <source>
        <dbReference type="Proteomes" id="UP000242699"/>
    </source>
</evidence>
<dbReference type="EMBL" id="PXYT01000018">
    <property type="protein sequence ID" value="PSR28880.1"/>
    <property type="molecule type" value="Genomic_DNA"/>
</dbReference>
<dbReference type="SUPFAM" id="SSF51569">
    <property type="entry name" value="Aldolase"/>
    <property type="match status" value="1"/>
</dbReference>
<dbReference type="GO" id="GO:0005737">
    <property type="term" value="C:cytoplasm"/>
    <property type="evidence" value="ECO:0007669"/>
    <property type="project" value="UniProtKB-UniRule"/>
</dbReference>
<evidence type="ECO:0000256" key="5">
    <source>
        <dbReference type="ARBA" id="ARBA00022430"/>
    </source>
</evidence>
<dbReference type="Gene3D" id="3.30.160.270">
    <property type="match status" value="1"/>
</dbReference>
<dbReference type="GO" id="GO:0003852">
    <property type="term" value="F:2-isopropylmalate synthase activity"/>
    <property type="evidence" value="ECO:0007669"/>
    <property type="project" value="UniProtKB-UniRule"/>
</dbReference>
<comment type="cofactor">
    <cofactor evidence="11">
        <name>Mn(2+)</name>
        <dbReference type="ChEBI" id="CHEBI:29035"/>
    </cofactor>
</comment>
<comment type="similarity">
    <text evidence="2 11">Belongs to the alpha-IPM synthase/homocitrate synthase family. LeuA type 1 subfamily.</text>
</comment>
<dbReference type="InterPro" id="IPR005671">
    <property type="entry name" value="LeuA_bact_synth"/>
</dbReference>
<feature type="binding site" evidence="11">
    <location>
        <position position="14"/>
    </location>
    <ligand>
        <name>Mn(2+)</name>
        <dbReference type="ChEBI" id="CHEBI:29035"/>
    </ligand>
</feature>
<dbReference type="PROSITE" id="PS50991">
    <property type="entry name" value="PYR_CT"/>
    <property type="match status" value="1"/>
</dbReference>
<dbReference type="SMART" id="SM00917">
    <property type="entry name" value="LeuA_dimer"/>
    <property type="match status" value="1"/>
</dbReference>
<feature type="region of interest" description="Regulatory domain" evidence="11">
    <location>
        <begin position="392"/>
        <end position="509"/>
    </location>
</feature>
<dbReference type="AlphaFoldDB" id="A0A2T2X2Z9"/>
<keyword evidence="8 11" id="KW-0479">Metal-binding</keyword>
<feature type="binding site" evidence="11">
    <location>
        <position position="203"/>
    </location>
    <ligand>
        <name>Mn(2+)</name>
        <dbReference type="ChEBI" id="CHEBI:29035"/>
    </ligand>
</feature>
<dbReference type="FunFam" id="1.10.238.260:FF:000001">
    <property type="entry name" value="2-isopropylmalate synthase"/>
    <property type="match status" value="1"/>
</dbReference>
<evidence type="ECO:0000256" key="2">
    <source>
        <dbReference type="ARBA" id="ARBA00009396"/>
    </source>
</evidence>
<dbReference type="InterPro" id="IPR050073">
    <property type="entry name" value="2-IPM_HCS-like"/>
</dbReference>
<feature type="binding site" evidence="11">
    <location>
        <position position="237"/>
    </location>
    <ligand>
        <name>Mn(2+)</name>
        <dbReference type="ChEBI" id="CHEBI:29035"/>
    </ligand>
</feature>
<feature type="domain" description="Pyruvate carboxyltransferase" evidence="12">
    <location>
        <begin position="5"/>
        <end position="266"/>
    </location>
</feature>
<dbReference type="UniPathway" id="UPA00048">
    <property type="reaction ID" value="UER00070"/>
</dbReference>
<organism evidence="13 14">
    <name type="scientific">Sulfobacillus benefaciens</name>
    <dbReference type="NCBI Taxonomy" id="453960"/>
    <lineage>
        <taxon>Bacteria</taxon>
        <taxon>Bacillati</taxon>
        <taxon>Bacillota</taxon>
        <taxon>Clostridia</taxon>
        <taxon>Eubacteriales</taxon>
        <taxon>Clostridiales Family XVII. Incertae Sedis</taxon>
        <taxon>Sulfobacillus</taxon>
    </lineage>
</organism>
<comment type="caution">
    <text evidence="13">The sequence shown here is derived from an EMBL/GenBank/DDBJ whole genome shotgun (WGS) entry which is preliminary data.</text>
</comment>
<evidence type="ECO:0000256" key="3">
    <source>
        <dbReference type="ARBA" id="ARBA00012973"/>
    </source>
</evidence>
<dbReference type="InterPro" id="IPR036230">
    <property type="entry name" value="LeuA_allosteric_dom_sf"/>
</dbReference>
<reference evidence="13 14" key="1">
    <citation type="journal article" date="2014" name="BMC Genomics">
        <title>Comparison of environmental and isolate Sulfobacillus genomes reveals diverse carbon, sulfur, nitrogen, and hydrogen metabolisms.</title>
        <authorList>
            <person name="Justice N.B."/>
            <person name="Norman A."/>
            <person name="Brown C.T."/>
            <person name="Singh A."/>
            <person name="Thomas B.C."/>
            <person name="Banfield J.F."/>
        </authorList>
    </citation>
    <scope>NUCLEOTIDE SEQUENCE [LARGE SCALE GENOMIC DNA]</scope>
    <source>
        <strain evidence="13">AMDSBA1</strain>
    </source>
</reference>
<keyword evidence="11" id="KW-0963">Cytoplasm</keyword>
<accession>A0A2T2X2Z9</accession>
<proteinExistence type="inferred from homology"/>
<dbReference type="CDD" id="cd07940">
    <property type="entry name" value="DRE_TIM_IPMS"/>
    <property type="match status" value="1"/>
</dbReference>
<dbReference type="Proteomes" id="UP000242699">
    <property type="component" value="Unassembled WGS sequence"/>
</dbReference>
<dbReference type="Gene3D" id="1.10.238.260">
    <property type="match status" value="1"/>
</dbReference>
<evidence type="ECO:0000313" key="13">
    <source>
        <dbReference type="EMBL" id="PSR28880.1"/>
    </source>
</evidence>
<protein>
    <recommendedName>
        <fullName evidence="4 11">2-isopropylmalate synthase</fullName>
        <ecNumber evidence="3 11">2.3.3.13</ecNumber>
    </recommendedName>
    <alternativeName>
        <fullName evidence="11">Alpha-IPM synthase</fullName>
    </alternativeName>
    <alternativeName>
        <fullName evidence="11">Alpha-isopropylmalate synthase</fullName>
    </alternativeName>
</protein>
<dbReference type="NCBIfam" id="TIGR00973">
    <property type="entry name" value="leuA_bact"/>
    <property type="match status" value="1"/>
</dbReference>
<dbReference type="GO" id="GO:0009098">
    <property type="term" value="P:L-leucine biosynthetic process"/>
    <property type="evidence" value="ECO:0007669"/>
    <property type="project" value="UniProtKB-UniRule"/>
</dbReference>
<evidence type="ECO:0000256" key="1">
    <source>
        <dbReference type="ARBA" id="ARBA00004689"/>
    </source>
</evidence>
<dbReference type="InterPro" id="IPR054691">
    <property type="entry name" value="LeuA/HCS_post-cat"/>
</dbReference>
<keyword evidence="7 11" id="KW-0808">Transferase</keyword>
<sequence length="509" mass="55834">MMDTVRIFDTTLRDGEQSPGVALTTQEKLAIAEQLARLGVDYLEAGFPQASPGDFDAVSRIAQSIKGPVITALARCNRQDVEQAARALEKADKARIHVFMATSPIHMKAKLRMTPDEVLEKIDAMVRLARTYAGDVEFSCEDATRSEPEFLIRVGRLAVEAGATTLNFPDTVGYTTPREYHRLITMLRENIPDSGVTLSVHCHDDLGLAVANSLAGIEAGCRQVEVAINGIGERAGNASLEEVVMTLTARQDQYQVQHHINTHEIYRASQLVSQLSGMTVQPNKAIVGKNAFRHESGIHQDGMLKDRSTYEILTPEDVGWGVTKLVLGKHSGRHALRQRLEDLGLYATPSQIDQIQQQVKALGELKNDINDQDLEAIWQEEVGQVRRSRSTELIRWQVSTGSDNRPVAFVAVRVGQETKEDSGSGDGPVHALFQAFARALSLEPVQLTSYHLDPISPGEAGLAAVRVEIQGYDCESRGQAADSDVMKATAVALHEALSYLFDRVQNHVA</sequence>
<keyword evidence="9 11" id="KW-0464">Manganese</keyword>
<evidence type="ECO:0000256" key="8">
    <source>
        <dbReference type="ARBA" id="ARBA00022723"/>
    </source>
</evidence>
<comment type="catalytic activity">
    <reaction evidence="11">
        <text>3-methyl-2-oxobutanoate + acetyl-CoA + H2O = (2S)-2-isopropylmalate + CoA + H(+)</text>
        <dbReference type="Rhea" id="RHEA:21524"/>
        <dbReference type="ChEBI" id="CHEBI:1178"/>
        <dbReference type="ChEBI" id="CHEBI:11851"/>
        <dbReference type="ChEBI" id="CHEBI:15377"/>
        <dbReference type="ChEBI" id="CHEBI:15378"/>
        <dbReference type="ChEBI" id="CHEBI:57287"/>
        <dbReference type="ChEBI" id="CHEBI:57288"/>
        <dbReference type="EC" id="2.3.3.13"/>
    </reaction>
</comment>
<dbReference type="Pfam" id="PF22617">
    <property type="entry name" value="HCS_D2"/>
    <property type="match status" value="1"/>
</dbReference>
<dbReference type="NCBIfam" id="NF002086">
    <property type="entry name" value="PRK00915.1-3"/>
    <property type="match status" value="1"/>
</dbReference>
<evidence type="ECO:0000256" key="9">
    <source>
        <dbReference type="ARBA" id="ARBA00023211"/>
    </source>
</evidence>
<dbReference type="HAMAP" id="MF_01025">
    <property type="entry name" value="LeuA_type1"/>
    <property type="match status" value="1"/>
</dbReference>
<comment type="subunit">
    <text evidence="11">Homodimer.</text>
</comment>
<dbReference type="Gene3D" id="3.20.20.70">
    <property type="entry name" value="Aldolase class I"/>
    <property type="match status" value="1"/>
</dbReference>
<dbReference type="EC" id="2.3.3.13" evidence="3 11"/>
<dbReference type="GO" id="GO:0003985">
    <property type="term" value="F:acetyl-CoA C-acetyltransferase activity"/>
    <property type="evidence" value="ECO:0007669"/>
    <property type="project" value="UniProtKB-UniRule"/>
</dbReference>
<dbReference type="InterPro" id="IPR013785">
    <property type="entry name" value="Aldolase_TIM"/>
</dbReference>
<evidence type="ECO:0000259" key="12">
    <source>
        <dbReference type="PROSITE" id="PS50991"/>
    </source>
</evidence>
<evidence type="ECO:0000256" key="4">
    <source>
        <dbReference type="ARBA" id="ARBA00018198"/>
    </source>
</evidence>
<dbReference type="GO" id="GO:0030145">
    <property type="term" value="F:manganese ion binding"/>
    <property type="evidence" value="ECO:0007669"/>
    <property type="project" value="UniProtKB-UniRule"/>
</dbReference>
<evidence type="ECO:0000256" key="11">
    <source>
        <dbReference type="HAMAP-Rule" id="MF_01025"/>
    </source>
</evidence>
<dbReference type="InterPro" id="IPR002034">
    <property type="entry name" value="AIPM/Hcit_synth_CS"/>
</dbReference>
<evidence type="ECO:0000256" key="7">
    <source>
        <dbReference type="ARBA" id="ARBA00022679"/>
    </source>
</evidence>
<keyword evidence="10 11" id="KW-0100">Branched-chain amino acid biosynthesis</keyword>
<dbReference type="PANTHER" id="PTHR10277:SF9">
    <property type="entry name" value="2-ISOPROPYLMALATE SYNTHASE 1, CHLOROPLASTIC-RELATED"/>
    <property type="match status" value="1"/>
</dbReference>
<name>A0A2T2X2Z9_9FIRM</name>
<dbReference type="PROSITE" id="PS00816">
    <property type="entry name" value="AIPM_HOMOCIT_SYNTH_2"/>
    <property type="match status" value="1"/>
</dbReference>
<dbReference type="InterPro" id="IPR000891">
    <property type="entry name" value="PYR_CT"/>
</dbReference>
<dbReference type="InterPro" id="IPR013709">
    <property type="entry name" value="2-isopropylmalate_synth_dimer"/>
</dbReference>
<dbReference type="SUPFAM" id="SSF110921">
    <property type="entry name" value="2-isopropylmalate synthase LeuA, allosteric (dimerisation) domain"/>
    <property type="match status" value="1"/>
</dbReference>
<comment type="pathway">
    <text evidence="1 11">Amino-acid biosynthesis; L-leucine biosynthesis; L-leucine from 3-methyl-2-oxobutanoate: step 1/4.</text>
</comment>
<keyword evidence="5 11" id="KW-0432">Leucine biosynthesis</keyword>
<dbReference type="Pfam" id="PF00682">
    <property type="entry name" value="HMGL-like"/>
    <property type="match status" value="1"/>
</dbReference>
<feature type="binding site" evidence="11">
    <location>
        <position position="201"/>
    </location>
    <ligand>
        <name>Mn(2+)</name>
        <dbReference type="ChEBI" id="CHEBI:29035"/>
    </ligand>
</feature>
<evidence type="ECO:0000256" key="10">
    <source>
        <dbReference type="ARBA" id="ARBA00023304"/>
    </source>
</evidence>
<gene>
    <name evidence="11" type="primary">leuA</name>
    <name evidence="13" type="ORF">C7B43_09365</name>
</gene>
<dbReference type="Pfam" id="PF08502">
    <property type="entry name" value="LeuA_dimer"/>
    <property type="match status" value="1"/>
</dbReference>
<comment type="function">
    <text evidence="11">Catalyzes the condensation of the acetyl group of acetyl-CoA with 3-methyl-2-oxobutanoate (2-ketoisovalerate) to form 3-carboxy-3-hydroxy-4-methylpentanoate (2-isopropylmalate).</text>
</comment>
<dbReference type="PANTHER" id="PTHR10277">
    <property type="entry name" value="HOMOCITRATE SYNTHASE-RELATED"/>
    <property type="match status" value="1"/>
</dbReference>
<keyword evidence="6 11" id="KW-0028">Amino-acid biosynthesis</keyword>
<dbReference type="FunFam" id="3.20.20.70:FF:000010">
    <property type="entry name" value="2-isopropylmalate synthase"/>
    <property type="match status" value="1"/>
</dbReference>
<dbReference type="PROSITE" id="PS00815">
    <property type="entry name" value="AIPM_HOMOCIT_SYNTH_1"/>
    <property type="match status" value="1"/>
</dbReference>